<dbReference type="Pfam" id="PF07687">
    <property type="entry name" value="M20_dimer"/>
    <property type="match status" value="1"/>
</dbReference>
<dbReference type="GO" id="GO:0009085">
    <property type="term" value="P:lysine biosynthetic process"/>
    <property type="evidence" value="ECO:0007669"/>
    <property type="project" value="UniProtKB-KW"/>
</dbReference>
<evidence type="ECO:0000256" key="2">
    <source>
        <dbReference type="ARBA" id="ARBA00022801"/>
    </source>
</evidence>
<dbReference type="FunFam" id="3.30.70.360:FF:000001">
    <property type="entry name" value="N-acetyldiaminopimelate deacetylase"/>
    <property type="match status" value="1"/>
</dbReference>
<dbReference type="OrthoDB" id="9776731at2"/>
<evidence type="ECO:0000259" key="6">
    <source>
        <dbReference type="Pfam" id="PF07687"/>
    </source>
</evidence>
<dbReference type="STRING" id="140314.SAMN04488076_101226"/>
<dbReference type="Pfam" id="PF01546">
    <property type="entry name" value="Peptidase_M20"/>
    <property type="match status" value="1"/>
</dbReference>
<dbReference type="SUPFAM" id="SSF53187">
    <property type="entry name" value="Zn-dependent exopeptidases"/>
    <property type="match status" value="1"/>
</dbReference>
<dbReference type="PANTHER" id="PTHR11014">
    <property type="entry name" value="PEPTIDASE M20 FAMILY MEMBER"/>
    <property type="match status" value="1"/>
</dbReference>
<dbReference type="InterPro" id="IPR017439">
    <property type="entry name" value="Amidohydrolase"/>
</dbReference>
<proteinExistence type="predicted"/>
<dbReference type="InterPro" id="IPR036264">
    <property type="entry name" value="Bact_exopeptidase_dim_dom"/>
</dbReference>
<dbReference type="InterPro" id="IPR002933">
    <property type="entry name" value="Peptidase_M20"/>
</dbReference>
<dbReference type="Gene3D" id="3.30.70.360">
    <property type="match status" value="1"/>
</dbReference>
<feature type="binding site" evidence="5">
    <location>
        <position position="169"/>
    </location>
    <ligand>
        <name>Mn(2+)</name>
        <dbReference type="ChEBI" id="CHEBI:29035"/>
        <label>2</label>
    </ligand>
</feature>
<dbReference type="RefSeq" id="WP_087031576.1">
    <property type="nucleotide sequence ID" value="NZ_FJNE01000002.1"/>
</dbReference>
<name>A0A143YCW1_9LACT</name>
<dbReference type="Proteomes" id="UP000242754">
    <property type="component" value="Unassembled WGS sequence"/>
</dbReference>
<dbReference type="AlphaFoldDB" id="A0A143YCW1"/>
<evidence type="ECO:0000313" key="7">
    <source>
        <dbReference type="EMBL" id="CZQ86209.1"/>
    </source>
</evidence>
<keyword evidence="5" id="KW-0479">Metal-binding</keyword>
<gene>
    <name evidence="7" type="ORF">Tpal_742</name>
</gene>
<feature type="binding site" evidence="5">
    <location>
        <position position="360"/>
    </location>
    <ligand>
        <name>Mn(2+)</name>
        <dbReference type="ChEBI" id="CHEBI:29035"/>
        <label>2</label>
    </ligand>
</feature>
<dbReference type="InterPro" id="IPR011650">
    <property type="entry name" value="Peptidase_M20_dimer"/>
</dbReference>
<accession>A0A143YCW1</accession>
<evidence type="ECO:0000313" key="8">
    <source>
        <dbReference type="Proteomes" id="UP000242754"/>
    </source>
</evidence>
<feature type="binding site" evidence="5">
    <location>
        <position position="109"/>
    </location>
    <ligand>
        <name>Mn(2+)</name>
        <dbReference type="ChEBI" id="CHEBI:29035"/>
        <label>2</label>
    </ligand>
</feature>
<keyword evidence="3" id="KW-0220">Diaminopimelate biosynthesis</keyword>
<feature type="binding site" evidence="5">
    <location>
        <position position="145"/>
    </location>
    <ligand>
        <name>Mn(2+)</name>
        <dbReference type="ChEBI" id="CHEBI:29035"/>
        <label>2</label>
    </ligand>
</feature>
<dbReference type="GO" id="GO:0019877">
    <property type="term" value="P:diaminopimelate biosynthetic process"/>
    <property type="evidence" value="ECO:0007669"/>
    <property type="project" value="UniProtKB-KW"/>
</dbReference>
<keyword evidence="2" id="KW-0378">Hydrolase</keyword>
<dbReference type="PANTHER" id="PTHR11014:SF63">
    <property type="entry name" value="METALLOPEPTIDASE, PUTATIVE (AFU_ORTHOLOGUE AFUA_6G09600)-RELATED"/>
    <property type="match status" value="1"/>
</dbReference>
<dbReference type="SUPFAM" id="SSF55031">
    <property type="entry name" value="Bacterial exopeptidase dimerisation domain"/>
    <property type="match status" value="1"/>
</dbReference>
<keyword evidence="8" id="KW-1185">Reference proteome</keyword>
<dbReference type="Gene3D" id="3.40.630.10">
    <property type="entry name" value="Zn peptidases"/>
    <property type="match status" value="1"/>
</dbReference>
<keyword evidence="5" id="KW-0464">Manganese</keyword>
<evidence type="ECO:0000256" key="3">
    <source>
        <dbReference type="ARBA" id="ARBA00022915"/>
    </source>
</evidence>
<protein>
    <submittedName>
        <fullName evidence="7">Peptidase m20</fullName>
    </submittedName>
</protein>
<dbReference type="GO" id="GO:0046872">
    <property type="term" value="F:metal ion binding"/>
    <property type="evidence" value="ECO:0007669"/>
    <property type="project" value="UniProtKB-KW"/>
</dbReference>
<evidence type="ECO:0000256" key="4">
    <source>
        <dbReference type="ARBA" id="ARBA00023154"/>
    </source>
</evidence>
<dbReference type="GO" id="GO:0050118">
    <property type="term" value="F:N-acetyldiaminopimelate deacetylase activity"/>
    <property type="evidence" value="ECO:0007669"/>
    <property type="project" value="UniProtKB-ARBA"/>
</dbReference>
<keyword evidence="1" id="KW-0028">Amino-acid biosynthesis</keyword>
<sequence length="388" mass="42112">MEIKDRLAIHMQAEREALQEELVGIRRHLHQNPELSTVEFETTAYIKDCLATLGITIRETHMETGVFADIGSESKGKTIAIRADIDALPIQEKVAVSFASQNAGVMHACGHDFHTASLLGAVKLLKEVEDDLPGRIRFIFQPAEEGRDGALHVIADGQLDGVDAIIGIHNKPDLPVGTVALQSGCLMAAVDRFYVTIKGKGSHGALPHKGSDPIVTASHIVTALQSVVSRKVSPLDTAVISVTRIDGGNTWNVIPEEVVMEGTTRAFSKEVRSLLKDEFYEIVNHITAAFGQKATIEWHPGPPPVINDKALTEKLKVEAGKRLTVIETEPSIAGEDFAQYLMKVPGVFAFFGTNGTEDWHHPSFTVDESALILAAEYFATSALALLDK</sequence>
<dbReference type="NCBIfam" id="TIGR01891">
    <property type="entry name" value="amidohydrolases"/>
    <property type="match status" value="1"/>
</dbReference>
<evidence type="ECO:0000256" key="5">
    <source>
        <dbReference type="PIRSR" id="PIRSR005962-1"/>
    </source>
</evidence>
<feature type="domain" description="Peptidase M20 dimerisation" evidence="6">
    <location>
        <begin position="193"/>
        <end position="286"/>
    </location>
</feature>
<reference evidence="7 8" key="1">
    <citation type="submission" date="2016-02" db="EMBL/GenBank/DDBJ databases">
        <authorList>
            <person name="Wen L."/>
            <person name="He K."/>
            <person name="Yang H."/>
        </authorList>
    </citation>
    <scope>NUCLEOTIDE SEQUENCE [LARGE SCALE GENOMIC DNA]</scope>
    <source>
        <strain evidence="7">Trichococcus palustris</strain>
    </source>
</reference>
<dbReference type="EMBL" id="FJNE01000002">
    <property type="protein sequence ID" value="CZQ86209.1"/>
    <property type="molecule type" value="Genomic_DNA"/>
</dbReference>
<comment type="cofactor">
    <cofactor evidence="5">
        <name>Mn(2+)</name>
        <dbReference type="ChEBI" id="CHEBI:29035"/>
    </cofactor>
    <text evidence="5">The Mn(2+) ion enhances activity.</text>
</comment>
<feature type="binding site" evidence="5">
    <location>
        <position position="111"/>
    </location>
    <ligand>
        <name>Mn(2+)</name>
        <dbReference type="ChEBI" id="CHEBI:29035"/>
        <label>2</label>
    </ligand>
</feature>
<dbReference type="PIRSF" id="PIRSF005962">
    <property type="entry name" value="Pept_M20D_amidohydro"/>
    <property type="match status" value="1"/>
</dbReference>
<keyword evidence="4" id="KW-0457">Lysine biosynthesis</keyword>
<organism evidence="7 8">
    <name type="scientific">Trichococcus palustris</name>
    <dbReference type="NCBI Taxonomy" id="140314"/>
    <lineage>
        <taxon>Bacteria</taxon>
        <taxon>Bacillati</taxon>
        <taxon>Bacillota</taxon>
        <taxon>Bacilli</taxon>
        <taxon>Lactobacillales</taxon>
        <taxon>Carnobacteriaceae</taxon>
        <taxon>Trichococcus</taxon>
    </lineage>
</organism>
<evidence type="ECO:0000256" key="1">
    <source>
        <dbReference type="ARBA" id="ARBA00022605"/>
    </source>
</evidence>